<dbReference type="GO" id="GO:0005759">
    <property type="term" value="C:mitochondrial matrix"/>
    <property type="evidence" value="ECO:0007669"/>
    <property type="project" value="TreeGrafter"/>
</dbReference>
<feature type="compositionally biased region" description="Basic and acidic residues" evidence="8">
    <location>
        <begin position="494"/>
        <end position="504"/>
    </location>
</feature>
<dbReference type="InterPro" id="IPR044917">
    <property type="entry name" value="PRIMPOL"/>
</dbReference>
<evidence type="ECO:0000256" key="2">
    <source>
        <dbReference type="ARBA" id="ARBA00012417"/>
    </source>
</evidence>
<evidence type="ECO:0000256" key="6">
    <source>
        <dbReference type="ARBA" id="ARBA00044768"/>
    </source>
</evidence>
<evidence type="ECO:0000256" key="1">
    <source>
        <dbReference type="ARBA" id="ARBA00009762"/>
    </source>
</evidence>
<proteinExistence type="inferred from homology"/>
<name>A0A2A2KT32_9BILA</name>
<feature type="region of interest" description="Disordered" evidence="8">
    <location>
        <begin position="479"/>
        <end position="508"/>
    </location>
</feature>
<organism evidence="9 10">
    <name type="scientific">Diploscapter pachys</name>
    <dbReference type="NCBI Taxonomy" id="2018661"/>
    <lineage>
        <taxon>Eukaryota</taxon>
        <taxon>Metazoa</taxon>
        <taxon>Ecdysozoa</taxon>
        <taxon>Nematoda</taxon>
        <taxon>Chromadorea</taxon>
        <taxon>Rhabditida</taxon>
        <taxon>Rhabditina</taxon>
        <taxon>Rhabditomorpha</taxon>
        <taxon>Rhabditoidea</taxon>
        <taxon>Rhabditidae</taxon>
        <taxon>Diploscapter</taxon>
    </lineage>
</organism>
<keyword evidence="3" id="KW-0548">Nucleotidyltransferase</keyword>
<dbReference type="OrthoDB" id="5988181at2759"/>
<gene>
    <name evidence="9" type="ORF">WR25_12875</name>
</gene>
<feature type="region of interest" description="Disordered" evidence="8">
    <location>
        <begin position="1"/>
        <end position="34"/>
    </location>
</feature>
<dbReference type="GO" id="GO:0003682">
    <property type="term" value="F:chromatin binding"/>
    <property type="evidence" value="ECO:0007669"/>
    <property type="project" value="TreeGrafter"/>
</dbReference>
<protein>
    <recommendedName>
        <fullName evidence="4">DNA-directed primase/polymerase protein</fullName>
        <ecNumber evidence="6">2.7.7.102</ecNumber>
        <ecNumber evidence="2">2.7.7.7</ecNumber>
    </recommendedName>
</protein>
<keyword evidence="10" id="KW-1185">Reference proteome</keyword>
<dbReference type="EMBL" id="LIAE01007774">
    <property type="protein sequence ID" value="PAV77095.1"/>
    <property type="molecule type" value="Genomic_DNA"/>
</dbReference>
<reference evidence="9 10" key="1">
    <citation type="journal article" date="2017" name="Curr. Biol.">
        <title>Genome architecture and evolution of a unichromosomal asexual nematode.</title>
        <authorList>
            <person name="Fradin H."/>
            <person name="Zegar C."/>
            <person name="Gutwein M."/>
            <person name="Lucas J."/>
            <person name="Kovtun M."/>
            <person name="Corcoran D."/>
            <person name="Baugh L.R."/>
            <person name="Kiontke K."/>
            <person name="Gunsalus K."/>
            <person name="Fitch D.H."/>
            <person name="Piano F."/>
        </authorList>
    </citation>
    <scope>NUCLEOTIDE SEQUENCE [LARGE SCALE GENOMIC DNA]</scope>
    <source>
        <strain evidence="9">PF1309</strain>
    </source>
</reference>
<keyword evidence="3" id="KW-0239">DNA-directed DNA polymerase</keyword>
<sequence>MSKRINENRDNSFGSCTPSSSGVPSLPKRAKMAESGSNLAQSGIAIRDSLFDKSLGDFHYHWKQQEAFEARRDNERVFGVELGNQQHTGLNPRSYIVSTLKRFWREYSAKYVKRHFYELIQEHFPCRLYFDLEFEKIEANKDLDQMTVYNHFLQTTIELVKEFFKVDLEKKNFLTLDSSTTVKFSCHVIVHFPDGKLFPANTFLKPLVEILNYRLTNSAGFKIFNSDGKQITVVDISVYSKNRLFRLFLSSKLGKDAVLKLADYCEKYDKTPSDEKIFYDSLVIPDKYDRFSIVRMPDLQPILDEVRKAEFMKKMEEDENEWPPIVVNNLVQKSYKEDPDAAVLGPEDNQPVVQLPIGPIRNYSNDFEERSMPSPFPEIDDFIYGILRSLNPNAHIYKYRLIKDNIFSDRYFSIVYYPLGIRYCYNIGREHKSNNTWWTVNFNNRTFFQKCFDQDCNRKLQRFQLPEWLDVPYQQNPTVPRPTLNEIQSPISINDKDKDKRRSDPANSTIDQIVNEQLAKDKETENERRKYFEAWCKYKGVNPL</sequence>
<dbReference type="GO" id="GO:0003887">
    <property type="term" value="F:DNA-directed DNA polymerase activity"/>
    <property type="evidence" value="ECO:0007669"/>
    <property type="project" value="UniProtKB-KW"/>
</dbReference>
<evidence type="ECO:0000313" key="10">
    <source>
        <dbReference type="Proteomes" id="UP000218231"/>
    </source>
</evidence>
<evidence type="ECO:0000256" key="5">
    <source>
        <dbReference type="ARBA" id="ARBA00044677"/>
    </source>
</evidence>
<evidence type="ECO:0000256" key="7">
    <source>
        <dbReference type="ARBA" id="ARBA00047303"/>
    </source>
</evidence>
<evidence type="ECO:0000256" key="8">
    <source>
        <dbReference type="SAM" id="MobiDB-lite"/>
    </source>
</evidence>
<dbReference type="EC" id="2.7.7.102" evidence="6"/>
<dbReference type="AlphaFoldDB" id="A0A2A2KT32"/>
<dbReference type="STRING" id="2018661.A0A2A2KT32"/>
<comment type="catalytic activity">
    <reaction evidence="7">
        <text>DNA(n) + a 2'-deoxyribonucleoside 5'-triphosphate = DNA(n+1) + diphosphate</text>
        <dbReference type="Rhea" id="RHEA:22508"/>
        <dbReference type="Rhea" id="RHEA-COMP:17339"/>
        <dbReference type="Rhea" id="RHEA-COMP:17340"/>
        <dbReference type="ChEBI" id="CHEBI:33019"/>
        <dbReference type="ChEBI" id="CHEBI:61560"/>
        <dbReference type="ChEBI" id="CHEBI:173112"/>
        <dbReference type="EC" id="2.7.7.7"/>
    </reaction>
    <physiologicalReaction direction="left-to-right" evidence="7">
        <dbReference type="Rhea" id="RHEA:22509"/>
    </physiologicalReaction>
</comment>
<keyword evidence="3" id="KW-0808">Transferase</keyword>
<evidence type="ECO:0000256" key="3">
    <source>
        <dbReference type="ARBA" id="ARBA00022932"/>
    </source>
</evidence>
<feature type="compositionally biased region" description="Basic and acidic residues" evidence="8">
    <location>
        <begin position="1"/>
        <end position="10"/>
    </location>
</feature>
<dbReference type="GO" id="GO:0006264">
    <property type="term" value="P:mitochondrial DNA replication"/>
    <property type="evidence" value="ECO:0007669"/>
    <property type="project" value="TreeGrafter"/>
</dbReference>
<dbReference type="GO" id="GO:0042276">
    <property type="term" value="P:error-prone translesion synthesis"/>
    <property type="evidence" value="ECO:0007669"/>
    <property type="project" value="InterPro"/>
</dbReference>
<comment type="catalytic activity">
    <reaction evidence="5">
        <text>ssDNA + n NTP = ssDNA/pppN(pN)n-1 hybrid + (n-1) diphosphate.</text>
        <dbReference type="EC" id="2.7.7.102"/>
    </reaction>
</comment>
<dbReference type="EC" id="2.7.7.7" evidence="2"/>
<evidence type="ECO:0000256" key="4">
    <source>
        <dbReference type="ARBA" id="ARBA00026139"/>
    </source>
</evidence>
<dbReference type="Pfam" id="PF03121">
    <property type="entry name" value="Herpes_UL52"/>
    <property type="match status" value="1"/>
</dbReference>
<comment type="similarity">
    <text evidence="1">Belongs to the eukaryotic-type primase small subunit family.</text>
</comment>
<dbReference type="PANTHER" id="PTHR31399">
    <property type="entry name" value="DNA-DIRECTED PRIMASE / POLYMERASE PROTEIN"/>
    <property type="match status" value="1"/>
</dbReference>
<dbReference type="GO" id="GO:0005634">
    <property type="term" value="C:nucleus"/>
    <property type="evidence" value="ECO:0007669"/>
    <property type="project" value="TreeGrafter"/>
</dbReference>
<dbReference type="PANTHER" id="PTHR31399:SF0">
    <property type="entry name" value="DNA-DIRECTED PRIMASE_POLYMERASE PROTEIN"/>
    <property type="match status" value="1"/>
</dbReference>
<accession>A0A2A2KT32</accession>
<comment type="caution">
    <text evidence="9">The sequence shown here is derived from an EMBL/GenBank/DDBJ whole genome shotgun (WGS) entry which is preliminary data.</text>
</comment>
<dbReference type="Proteomes" id="UP000218231">
    <property type="component" value="Unassembled WGS sequence"/>
</dbReference>
<feature type="compositionally biased region" description="Polar residues" evidence="8">
    <location>
        <begin position="11"/>
        <end position="23"/>
    </location>
</feature>
<evidence type="ECO:0000313" key="9">
    <source>
        <dbReference type="EMBL" id="PAV77095.1"/>
    </source>
</evidence>
<dbReference type="GO" id="GO:0009411">
    <property type="term" value="P:response to UV"/>
    <property type="evidence" value="ECO:0007669"/>
    <property type="project" value="TreeGrafter"/>
</dbReference>
<dbReference type="GO" id="GO:0031297">
    <property type="term" value="P:replication fork processing"/>
    <property type="evidence" value="ECO:0007669"/>
    <property type="project" value="TreeGrafter"/>
</dbReference>